<evidence type="ECO:0000313" key="1">
    <source>
        <dbReference type="EMBL" id="KAE8439660.1"/>
    </source>
</evidence>
<dbReference type="PANTHER" id="PTHR38834:SF3">
    <property type="entry name" value="SOLUTE-BINDING PROTEIN FAMILY 3_N-TERMINAL DOMAIN-CONTAINING PROTEIN"/>
    <property type="match status" value="1"/>
</dbReference>
<dbReference type="PANTHER" id="PTHR38834">
    <property type="entry name" value="PERIPLASMIC SUBSTRATE BINDING PROTEIN FAMILY 3"/>
    <property type="match status" value="1"/>
</dbReference>
<dbReference type="Gene3D" id="3.40.190.10">
    <property type="entry name" value="Periplasmic binding protein-like II"/>
    <property type="match status" value="2"/>
</dbReference>
<gene>
    <name evidence="1" type="ORF">F1978_03355</name>
</gene>
<sequence>MPYGVIVAIGLLLIGISLASRAQSPLLTINTEEYPPFNYQTPQGDIDGIATRQLRHALTHAGIDARFRLLPWARAYTEARLREHHCVYSTTRTSEREPLFHWVGPLVINEWSAFGLLSRHWELTELDQLGKWRVGSFREDAVGDYVANQGVEVLRAPTERENMVRLGAGLIDVIVTGRATAERLAAEEGVAIEHLFTFHYAPLYLACHPSVERSVIERLQRHLDTPPTPKREPLS</sequence>
<proteinExistence type="predicted"/>
<reference evidence="1 2" key="1">
    <citation type="submission" date="2019-09" db="EMBL/GenBank/DDBJ databases">
        <title>The Halomonas whole genome shotgun (WGS).</title>
        <authorList>
            <person name="Xie Z."/>
        </authorList>
    </citation>
    <scope>NUCLEOTIDE SEQUENCE [LARGE SCALE GENOMIC DNA]</scope>
    <source>
        <strain evidence="1 2">NBT06E8</strain>
    </source>
</reference>
<dbReference type="EMBL" id="VWRT01000002">
    <property type="protein sequence ID" value="KAE8439660.1"/>
    <property type="molecule type" value="Genomic_DNA"/>
</dbReference>
<evidence type="ECO:0000313" key="2">
    <source>
        <dbReference type="Proteomes" id="UP000466130"/>
    </source>
</evidence>
<name>A0ABQ6XDT1_9GAMM</name>
<accession>A0ABQ6XDT1</accession>
<keyword evidence="2" id="KW-1185">Reference proteome</keyword>
<dbReference type="Proteomes" id="UP000466130">
    <property type="component" value="Unassembled WGS sequence"/>
</dbReference>
<dbReference type="SUPFAM" id="SSF53850">
    <property type="entry name" value="Periplasmic binding protein-like II"/>
    <property type="match status" value="1"/>
</dbReference>
<protein>
    <submittedName>
        <fullName evidence="1">Transporter substrate-binding domain-containing protein</fullName>
    </submittedName>
</protein>
<organism evidence="1 2">
    <name type="scientific">Vreelandella piezotolerans</name>
    <dbReference type="NCBI Taxonomy" id="2609667"/>
    <lineage>
        <taxon>Bacteria</taxon>
        <taxon>Pseudomonadati</taxon>
        <taxon>Pseudomonadota</taxon>
        <taxon>Gammaproteobacteria</taxon>
        <taxon>Oceanospirillales</taxon>
        <taxon>Halomonadaceae</taxon>
        <taxon>Vreelandella</taxon>
    </lineage>
</organism>
<comment type="caution">
    <text evidence="1">The sequence shown here is derived from an EMBL/GenBank/DDBJ whole genome shotgun (WGS) entry which is preliminary data.</text>
</comment>